<keyword evidence="5 7" id="KW-1133">Transmembrane helix</keyword>
<dbReference type="InParanoid" id="D9QJY0"/>
<dbReference type="Gene3D" id="1.20.1250.20">
    <property type="entry name" value="MFS general substrate transporter like domains"/>
    <property type="match status" value="1"/>
</dbReference>
<evidence type="ECO:0000313" key="9">
    <source>
        <dbReference type="EMBL" id="ADK99731.1"/>
    </source>
</evidence>
<dbReference type="InterPro" id="IPR011701">
    <property type="entry name" value="MFS"/>
</dbReference>
<comment type="subcellular location">
    <subcellularLocation>
        <location evidence="1">Cell membrane</location>
        <topology evidence="1">Multi-pass membrane protein</topology>
    </subcellularLocation>
</comment>
<evidence type="ECO:0000313" key="10">
    <source>
        <dbReference type="Proteomes" id="UP000002696"/>
    </source>
</evidence>
<dbReference type="BioCyc" id="BSUB633149:G1GM8-417-MONOMER"/>
<reference evidence="10" key="1">
    <citation type="journal article" date="2011" name="J. Bacteriol.">
        <title>Genome sequences of eight morphologically diverse alphaproteobacteria.</title>
        <authorList>
            <consortium name="US DOE Joint Genome Institute"/>
            <person name="Brown P.J."/>
            <person name="Kysela D.T."/>
            <person name="Buechlein A."/>
            <person name="Hemmerich C."/>
            <person name="Brun Y.V."/>
        </authorList>
    </citation>
    <scope>NUCLEOTIDE SEQUENCE [LARGE SCALE GENOMIC DNA]</scope>
    <source>
        <strain evidence="10">ATCC 15264 / DSM 4735 / LMG 14903 / NBRC 16000 / CB 81</strain>
    </source>
</reference>
<dbReference type="eggNOG" id="COG0477">
    <property type="taxonomic scope" value="Bacteria"/>
</dbReference>
<feature type="transmembrane region" description="Helical" evidence="7">
    <location>
        <begin position="99"/>
        <end position="118"/>
    </location>
</feature>
<evidence type="ECO:0000256" key="6">
    <source>
        <dbReference type="ARBA" id="ARBA00023136"/>
    </source>
</evidence>
<dbReference type="InterPro" id="IPR020846">
    <property type="entry name" value="MFS_dom"/>
</dbReference>
<proteinExistence type="predicted"/>
<dbReference type="GO" id="GO:0022857">
    <property type="term" value="F:transmembrane transporter activity"/>
    <property type="evidence" value="ECO:0007669"/>
    <property type="project" value="InterPro"/>
</dbReference>
<dbReference type="EMBL" id="CP002102">
    <property type="protein sequence ID" value="ADK99731.1"/>
    <property type="molecule type" value="Genomic_DNA"/>
</dbReference>
<feature type="transmembrane region" description="Helical" evidence="7">
    <location>
        <begin position="289"/>
        <end position="313"/>
    </location>
</feature>
<feature type="transmembrane region" description="Helical" evidence="7">
    <location>
        <begin position="187"/>
        <end position="207"/>
    </location>
</feature>
<dbReference type="InterPro" id="IPR004638">
    <property type="entry name" value="EmrB-like"/>
</dbReference>
<dbReference type="NCBIfam" id="TIGR00711">
    <property type="entry name" value="efflux_EmrB"/>
    <property type="match status" value="1"/>
</dbReference>
<evidence type="ECO:0000256" key="2">
    <source>
        <dbReference type="ARBA" id="ARBA00022448"/>
    </source>
</evidence>
<evidence type="ECO:0000256" key="3">
    <source>
        <dbReference type="ARBA" id="ARBA00022475"/>
    </source>
</evidence>
<dbReference type="PANTHER" id="PTHR23501:SF51">
    <property type="entry name" value="MULTIDRUG RESISTANCE PROTEIN B"/>
    <property type="match status" value="1"/>
</dbReference>
<sequence>MTVATLDGVPARGPAQAPAAAEPKVNWTFLILGFAGMVIGQFMAILDIQIVASSLPQIQSGVGASADQISWIQTAYLIPEVVMIPLSGYLSRLWGTQKVFLMSCAGFVIMSVAVGLSSSVEVMIVFRAIQGFVGGAMIPTVFAVAFTAFPASKRVTASVFIGLIVTLAPTIGPTLGGHLTEALSWHWLFFINVPFGLLSFFLVWRYADFDKGDPGLSKGFDWWGLALMATFLMSLQFVLEEGSKNDWFADDLILLLATVAAITGPAFVWRSLVYWNPVVELRAFNNRNFLVGIVMTFTVGAALFGGSFLLPLFLSRVRDYSPAEVGTTLVVSGLAMFATAPIAGRLVRILDLRILMFGGFVMASWGMWDAHAVTTEWGFWEFAGVQALRGSGIMLAMLAAQQVTMSTMPPHMVKNASGLVNLFRNVGGAFGLAFLNTSLTTNTAIHMGELTSRISISDTRMQEMLAGISARMSGSIDPDGAAMKAMYGILNRQATTLAFGDAFAMLAIGCAFAACVTLLAQPVKPGTTAPPADVH</sequence>
<dbReference type="CDD" id="cd17503">
    <property type="entry name" value="MFS_LmrB_MDR_like"/>
    <property type="match status" value="1"/>
</dbReference>
<organism evidence="9 10">
    <name type="scientific">Brevundimonas subvibrioides (strain ATCC 15264 / DSM 4735 / LMG 14903 / NBRC 16000 / CB 81)</name>
    <name type="common">Caulobacter subvibrioides</name>
    <dbReference type="NCBI Taxonomy" id="633149"/>
    <lineage>
        <taxon>Bacteria</taxon>
        <taxon>Pseudomonadati</taxon>
        <taxon>Pseudomonadota</taxon>
        <taxon>Alphaproteobacteria</taxon>
        <taxon>Caulobacterales</taxon>
        <taxon>Caulobacteraceae</taxon>
        <taxon>Brevundimonas</taxon>
    </lineage>
</organism>
<feature type="transmembrane region" description="Helical" evidence="7">
    <location>
        <begin position="325"/>
        <end position="343"/>
    </location>
</feature>
<keyword evidence="3" id="KW-1003">Cell membrane</keyword>
<feature type="transmembrane region" description="Helical" evidence="7">
    <location>
        <begin position="219"/>
        <end position="239"/>
    </location>
</feature>
<feature type="transmembrane region" description="Helical" evidence="7">
    <location>
        <begin position="496"/>
        <end position="520"/>
    </location>
</feature>
<feature type="transmembrane region" description="Helical" evidence="7">
    <location>
        <begin position="124"/>
        <end position="148"/>
    </location>
</feature>
<dbReference type="GO" id="GO:0005886">
    <property type="term" value="C:plasma membrane"/>
    <property type="evidence" value="ECO:0007669"/>
    <property type="project" value="UniProtKB-SubCell"/>
</dbReference>
<evidence type="ECO:0000256" key="5">
    <source>
        <dbReference type="ARBA" id="ARBA00022989"/>
    </source>
</evidence>
<keyword evidence="2" id="KW-0813">Transport</keyword>
<feature type="domain" description="Major facilitator superfamily (MFS) profile" evidence="8">
    <location>
        <begin position="33"/>
        <end position="525"/>
    </location>
</feature>
<dbReference type="Gene3D" id="1.20.1720.10">
    <property type="entry name" value="Multidrug resistance protein D"/>
    <property type="match status" value="1"/>
</dbReference>
<evidence type="ECO:0000256" key="7">
    <source>
        <dbReference type="SAM" id="Phobius"/>
    </source>
</evidence>
<evidence type="ECO:0000259" key="8">
    <source>
        <dbReference type="PROSITE" id="PS50850"/>
    </source>
</evidence>
<evidence type="ECO:0000256" key="4">
    <source>
        <dbReference type="ARBA" id="ARBA00022692"/>
    </source>
</evidence>
<gene>
    <name evidence="9" type="ordered locus">Bresu_0417</name>
</gene>
<dbReference type="Pfam" id="PF07690">
    <property type="entry name" value="MFS_1"/>
    <property type="match status" value="1"/>
</dbReference>
<dbReference type="KEGG" id="bsb:Bresu_0417"/>
<dbReference type="SUPFAM" id="SSF103473">
    <property type="entry name" value="MFS general substrate transporter"/>
    <property type="match status" value="1"/>
</dbReference>
<feature type="transmembrane region" description="Helical" evidence="7">
    <location>
        <begin position="155"/>
        <end position="175"/>
    </location>
</feature>
<accession>D9QJY0</accession>
<dbReference type="RefSeq" id="WP_013267835.1">
    <property type="nucleotide sequence ID" value="NC_014375.1"/>
</dbReference>
<protein>
    <submittedName>
        <fullName evidence="9">Drug resistance transporter, EmrB/QacA subfamily</fullName>
    </submittedName>
</protein>
<dbReference type="AlphaFoldDB" id="D9QJY0"/>
<feature type="transmembrane region" description="Helical" evidence="7">
    <location>
        <begin position="251"/>
        <end position="269"/>
    </location>
</feature>
<name>D9QJY0_BRESC</name>
<evidence type="ECO:0000256" key="1">
    <source>
        <dbReference type="ARBA" id="ARBA00004651"/>
    </source>
</evidence>
<keyword evidence="4 7" id="KW-0812">Transmembrane</keyword>
<dbReference type="HOGENOM" id="CLU_000960_28_0_5"/>
<feature type="transmembrane region" description="Helical" evidence="7">
    <location>
        <begin position="27"/>
        <end position="46"/>
    </location>
</feature>
<dbReference type="PROSITE" id="PS50850">
    <property type="entry name" value="MFS"/>
    <property type="match status" value="1"/>
</dbReference>
<dbReference type="Proteomes" id="UP000002696">
    <property type="component" value="Chromosome"/>
</dbReference>
<dbReference type="STRING" id="633149.Bresu_0417"/>
<dbReference type="FunCoup" id="D9QJY0">
    <property type="interactions" value="257"/>
</dbReference>
<keyword evidence="6 7" id="KW-0472">Membrane</keyword>
<keyword evidence="10" id="KW-1185">Reference proteome</keyword>
<dbReference type="PANTHER" id="PTHR23501">
    <property type="entry name" value="MAJOR FACILITATOR SUPERFAMILY"/>
    <property type="match status" value="1"/>
</dbReference>
<dbReference type="InterPro" id="IPR036259">
    <property type="entry name" value="MFS_trans_sf"/>
</dbReference>